<keyword evidence="2 6" id="KW-0812">Transmembrane</keyword>
<feature type="compositionally biased region" description="Polar residues" evidence="5">
    <location>
        <begin position="1"/>
        <end position="13"/>
    </location>
</feature>
<name>A0A9P9ALF2_9HYPO</name>
<evidence type="ECO:0000256" key="1">
    <source>
        <dbReference type="ARBA" id="ARBA00004127"/>
    </source>
</evidence>
<dbReference type="EMBL" id="JAGPYM010000020">
    <property type="protein sequence ID" value="KAH6884547.1"/>
    <property type="molecule type" value="Genomic_DNA"/>
</dbReference>
<feature type="transmembrane region" description="Helical" evidence="6">
    <location>
        <begin position="192"/>
        <end position="213"/>
    </location>
</feature>
<proteinExistence type="predicted"/>
<evidence type="ECO:0000259" key="7">
    <source>
        <dbReference type="Pfam" id="PF02656"/>
    </source>
</evidence>
<evidence type="ECO:0000256" key="6">
    <source>
        <dbReference type="SAM" id="Phobius"/>
    </source>
</evidence>
<evidence type="ECO:0000313" key="8">
    <source>
        <dbReference type="EMBL" id="KAH6884547.1"/>
    </source>
</evidence>
<keyword evidence="4 6" id="KW-0472">Membrane</keyword>
<evidence type="ECO:0000256" key="5">
    <source>
        <dbReference type="SAM" id="MobiDB-lite"/>
    </source>
</evidence>
<feature type="compositionally biased region" description="Low complexity" evidence="5">
    <location>
        <begin position="23"/>
        <end position="42"/>
    </location>
</feature>
<evidence type="ECO:0000256" key="2">
    <source>
        <dbReference type="ARBA" id="ARBA00022692"/>
    </source>
</evidence>
<evidence type="ECO:0000313" key="9">
    <source>
        <dbReference type="Proteomes" id="UP000777438"/>
    </source>
</evidence>
<keyword evidence="9" id="KW-1185">Reference proteome</keyword>
<dbReference type="AlphaFoldDB" id="A0A9P9ALF2"/>
<keyword evidence="3 6" id="KW-1133">Transmembrane helix</keyword>
<feature type="compositionally biased region" description="Basic and acidic residues" evidence="5">
    <location>
        <begin position="43"/>
        <end position="57"/>
    </location>
</feature>
<dbReference type="PANTHER" id="PTHR34187">
    <property type="entry name" value="FGR18P"/>
    <property type="match status" value="1"/>
</dbReference>
<feature type="domain" description="DUF202" evidence="7">
    <location>
        <begin position="106"/>
        <end position="177"/>
    </location>
</feature>
<dbReference type="PANTHER" id="PTHR34187:SF1">
    <property type="entry name" value="DUF202 DOMAIN-CONTAINING PROTEIN"/>
    <property type="match status" value="1"/>
</dbReference>
<dbReference type="Pfam" id="PF02656">
    <property type="entry name" value="DUF202"/>
    <property type="match status" value="1"/>
</dbReference>
<dbReference type="InterPro" id="IPR052053">
    <property type="entry name" value="IM_YidH-like"/>
</dbReference>
<comment type="caution">
    <text evidence="8">The sequence shown here is derived from an EMBL/GenBank/DDBJ whole genome shotgun (WGS) entry which is preliminary data.</text>
</comment>
<gene>
    <name evidence="8" type="ORF">B0T10DRAFT_132155</name>
</gene>
<accession>A0A9P9ALF2</accession>
<protein>
    <recommendedName>
        <fullName evidence="7">DUF202 domain-containing protein</fullName>
    </recommendedName>
</protein>
<comment type="subcellular location">
    <subcellularLocation>
        <location evidence="1">Endomembrane system</location>
        <topology evidence="1">Multi-pass membrane protein</topology>
    </subcellularLocation>
</comment>
<reference evidence="8 9" key="1">
    <citation type="journal article" date="2021" name="Nat. Commun.">
        <title>Genetic determinants of endophytism in the Arabidopsis root mycobiome.</title>
        <authorList>
            <person name="Mesny F."/>
            <person name="Miyauchi S."/>
            <person name="Thiergart T."/>
            <person name="Pickel B."/>
            <person name="Atanasova L."/>
            <person name="Karlsson M."/>
            <person name="Huettel B."/>
            <person name="Barry K.W."/>
            <person name="Haridas S."/>
            <person name="Chen C."/>
            <person name="Bauer D."/>
            <person name="Andreopoulos W."/>
            <person name="Pangilinan J."/>
            <person name="LaButti K."/>
            <person name="Riley R."/>
            <person name="Lipzen A."/>
            <person name="Clum A."/>
            <person name="Drula E."/>
            <person name="Henrissat B."/>
            <person name="Kohler A."/>
            <person name="Grigoriev I.V."/>
            <person name="Martin F.M."/>
            <person name="Hacquard S."/>
        </authorList>
    </citation>
    <scope>NUCLEOTIDE SEQUENCE [LARGE SCALE GENOMIC DNA]</scope>
    <source>
        <strain evidence="8 9">MPI-CAGE-CH-0241</strain>
    </source>
</reference>
<dbReference type="GO" id="GO:0012505">
    <property type="term" value="C:endomembrane system"/>
    <property type="evidence" value="ECO:0007669"/>
    <property type="project" value="UniProtKB-SubCell"/>
</dbReference>
<evidence type="ECO:0000256" key="3">
    <source>
        <dbReference type="ARBA" id="ARBA00022989"/>
    </source>
</evidence>
<dbReference type="OrthoDB" id="199599at2759"/>
<evidence type="ECO:0000256" key="4">
    <source>
        <dbReference type="ARBA" id="ARBA00023136"/>
    </source>
</evidence>
<organism evidence="8 9">
    <name type="scientific">Thelonectria olida</name>
    <dbReference type="NCBI Taxonomy" id="1576542"/>
    <lineage>
        <taxon>Eukaryota</taxon>
        <taxon>Fungi</taxon>
        <taxon>Dikarya</taxon>
        <taxon>Ascomycota</taxon>
        <taxon>Pezizomycotina</taxon>
        <taxon>Sordariomycetes</taxon>
        <taxon>Hypocreomycetidae</taxon>
        <taxon>Hypocreales</taxon>
        <taxon>Nectriaceae</taxon>
        <taxon>Thelonectria</taxon>
    </lineage>
</organism>
<dbReference type="InterPro" id="IPR003807">
    <property type="entry name" value="DUF202"/>
</dbReference>
<feature type="region of interest" description="Disordered" evidence="5">
    <location>
        <begin position="1"/>
        <end position="86"/>
    </location>
</feature>
<feature type="transmembrane region" description="Helical" evidence="6">
    <location>
        <begin position="150"/>
        <end position="171"/>
    </location>
</feature>
<feature type="transmembrane region" description="Helical" evidence="6">
    <location>
        <begin position="115"/>
        <end position="138"/>
    </location>
</feature>
<dbReference type="Proteomes" id="UP000777438">
    <property type="component" value="Unassembled WGS sequence"/>
</dbReference>
<sequence>MLTTSRNRSNSAISLHELDSQSHARASSSSTNWSSHLPSQSQRDSHSQDDSDHDPSEPRGAGTAVPPEGESGDEPETSSNTPKPGSRIAKFWVSHISCEVDMKTARDHLALERTFLGYLRTSMMMSILGTMIAQLFNITHHDAGFGYTLIGKPLAMTCFAFSIGTILLGAVRSWRHQDHMKSGRALSGGFEIHLIGIGTFLLVMVFFGFLVAIDVVKVEASEAAGT</sequence>